<dbReference type="PATRIC" id="fig|1348663.4.peg.7278"/>
<dbReference type="Proteomes" id="UP000027178">
    <property type="component" value="Unassembled WGS sequence"/>
</dbReference>
<protein>
    <submittedName>
        <fullName evidence="1">Uncharacterized protein</fullName>
    </submittedName>
</protein>
<keyword evidence="2" id="KW-1185">Reference proteome</keyword>
<dbReference type="AlphaFoldDB" id="A0A066YS70"/>
<accession>A0A066YS70</accession>
<sequence>MLVGSRDGFGLEFHLERDPELLCVDVHIGGLWVDARDNAFYPPLLVKKLKEELARYRAPIAAPAGFGSPVEALRLAEWARYGEAAPGVGDGTGEELARWVFLEWGECTDDVSVFAFPDGESVHLACRTWEGGGAAWGTVPRQEPTVVSVSRAEFVGTLERGLAVAEREWAVRLAALRAGRGEESATPGALSEGSTRVP</sequence>
<dbReference type="HOGENOM" id="CLU_1575155_0_0_11"/>
<dbReference type="OrthoDB" id="3690554at2"/>
<name>A0A066YS70_9ACTN</name>
<proteinExistence type="predicted"/>
<organism evidence="1 2">
    <name type="scientific">Kitasatospora cheerisanensis KCTC 2395</name>
    <dbReference type="NCBI Taxonomy" id="1348663"/>
    <lineage>
        <taxon>Bacteria</taxon>
        <taxon>Bacillati</taxon>
        <taxon>Actinomycetota</taxon>
        <taxon>Actinomycetes</taxon>
        <taxon>Kitasatosporales</taxon>
        <taxon>Streptomycetaceae</taxon>
        <taxon>Kitasatospora</taxon>
    </lineage>
</organism>
<comment type="caution">
    <text evidence="1">The sequence shown here is derived from an EMBL/GenBank/DDBJ whole genome shotgun (WGS) entry which is preliminary data.</text>
</comment>
<dbReference type="RefSeq" id="WP_051653802.1">
    <property type="nucleotide sequence ID" value="NZ_KK853997.1"/>
</dbReference>
<dbReference type="eggNOG" id="ENOG5033VQ1">
    <property type="taxonomic scope" value="Bacteria"/>
</dbReference>
<evidence type="ECO:0000313" key="1">
    <source>
        <dbReference type="EMBL" id="KDN80750.1"/>
    </source>
</evidence>
<gene>
    <name evidence="1" type="ORF">KCH_75300</name>
</gene>
<evidence type="ECO:0000313" key="2">
    <source>
        <dbReference type="Proteomes" id="UP000027178"/>
    </source>
</evidence>
<dbReference type="EMBL" id="JNBY01000162">
    <property type="protein sequence ID" value="KDN80750.1"/>
    <property type="molecule type" value="Genomic_DNA"/>
</dbReference>
<reference evidence="1 2" key="1">
    <citation type="submission" date="2014-05" db="EMBL/GenBank/DDBJ databases">
        <title>Draft Genome Sequence of Kitasatospora cheerisanensis KCTC 2395.</title>
        <authorList>
            <person name="Nam D.H."/>
        </authorList>
    </citation>
    <scope>NUCLEOTIDE SEQUENCE [LARGE SCALE GENOMIC DNA]</scope>
    <source>
        <strain evidence="1 2">KCTC 2395</strain>
    </source>
</reference>